<accession>A0A0D2NQ99</accession>
<name>A0A0D2NQ99_GOSRA</name>
<proteinExistence type="predicted"/>
<sequence length="88" mass="9821">MILAVLFANSKGNILVERPDSLDFFTKLPSLFAWSGLFTLFTWCLEMSASMLLCKDEYDELALAELIFVNLSCKGCTWEATNIAPFSG</sequence>
<gene>
    <name evidence="1" type="ORF">B456_002G194100</name>
</gene>
<dbReference type="Proteomes" id="UP000032304">
    <property type="component" value="Chromosome 2"/>
</dbReference>
<organism evidence="1 2">
    <name type="scientific">Gossypium raimondii</name>
    <name type="common">Peruvian cotton</name>
    <name type="synonym">Gossypium klotzschianum subsp. raimondii</name>
    <dbReference type="NCBI Taxonomy" id="29730"/>
    <lineage>
        <taxon>Eukaryota</taxon>
        <taxon>Viridiplantae</taxon>
        <taxon>Streptophyta</taxon>
        <taxon>Embryophyta</taxon>
        <taxon>Tracheophyta</taxon>
        <taxon>Spermatophyta</taxon>
        <taxon>Magnoliopsida</taxon>
        <taxon>eudicotyledons</taxon>
        <taxon>Gunneridae</taxon>
        <taxon>Pentapetalae</taxon>
        <taxon>rosids</taxon>
        <taxon>malvids</taxon>
        <taxon>Malvales</taxon>
        <taxon>Malvaceae</taxon>
        <taxon>Malvoideae</taxon>
        <taxon>Gossypium</taxon>
    </lineage>
</organism>
<keyword evidence="2" id="KW-1185">Reference proteome</keyword>
<dbReference type="Gramene" id="KJB15758">
    <property type="protein sequence ID" value="KJB15758"/>
    <property type="gene ID" value="B456_002G194100"/>
</dbReference>
<protein>
    <submittedName>
        <fullName evidence="1">Uncharacterized protein</fullName>
    </submittedName>
</protein>
<dbReference type="AlphaFoldDB" id="A0A0D2NQ99"/>
<reference evidence="1 2" key="1">
    <citation type="journal article" date="2012" name="Nature">
        <title>Repeated polyploidization of Gossypium genomes and the evolution of spinnable cotton fibres.</title>
        <authorList>
            <person name="Paterson A.H."/>
            <person name="Wendel J.F."/>
            <person name="Gundlach H."/>
            <person name="Guo H."/>
            <person name="Jenkins J."/>
            <person name="Jin D."/>
            <person name="Llewellyn D."/>
            <person name="Showmaker K.C."/>
            <person name="Shu S."/>
            <person name="Udall J."/>
            <person name="Yoo M.J."/>
            <person name="Byers R."/>
            <person name="Chen W."/>
            <person name="Doron-Faigenboim A."/>
            <person name="Duke M.V."/>
            <person name="Gong L."/>
            <person name="Grimwood J."/>
            <person name="Grover C."/>
            <person name="Grupp K."/>
            <person name="Hu G."/>
            <person name="Lee T.H."/>
            <person name="Li J."/>
            <person name="Lin L."/>
            <person name="Liu T."/>
            <person name="Marler B.S."/>
            <person name="Page J.T."/>
            <person name="Roberts A.W."/>
            <person name="Romanel E."/>
            <person name="Sanders W.S."/>
            <person name="Szadkowski E."/>
            <person name="Tan X."/>
            <person name="Tang H."/>
            <person name="Xu C."/>
            <person name="Wang J."/>
            <person name="Wang Z."/>
            <person name="Zhang D."/>
            <person name="Zhang L."/>
            <person name="Ashrafi H."/>
            <person name="Bedon F."/>
            <person name="Bowers J.E."/>
            <person name="Brubaker C.L."/>
            <person name="Chee P.W."/>
            <person name="Das S."/>
            <person name="Gingle A.R."/>
            <person name="Haigler C.H."/>
            <person name="Harker D."/>
            <person name="Hoffmann L.V."/>
            <person name="Hovav R."/>
            <person name="Jones D.C."/>
            <person name="Lemke C."/>
            <person name="Mansoor S."/>
            <person name="ur Rahman M."/>
            <person name="Rainville L.N."/>
            <person name="Rambani A."/>
            <person name="Reddy U.K."/>
            <person name="Rong J.K."/>
            <person name="Saranga Y."/>
            <person name="Scheffler B.E."/>
            <person name="Scheffler J.A."/>
            <person name="Stelly D.M."/>
            <person name="Triplett B.A."/>
            <person name="Van Deynze A."/>
            <person name="Vaslin M.F."/>
            <person name="Waghmare V.N."/>
            <person name="Walford S.A."/>
            <person name="Wright R.J."/>
            <person name="Zaki E.A."/>
            <person name="Zhang T."/>
            <person name="Dennis E.S."/>
            <person name="Mayer K.F."/>
            <person name="Peterson D.G."/>
            <person name="Rokhsar D.S."/>
            <person name="Wang X."/>
            <person name="Schmutz J."/>
        </authorList>
    </citation>
    <scope>NUCLEOTIDE SEQUENCE [LARGE SCALE GENOMIC DNA]</scope>
</reference>
<evidence type="ECO:0000313" key="2">
    <source>
        <dbReference type="Proteomes" id="UP000032304"/>
    </source>
</evidence>
<evidence type="ECO:0000313" key="1">
    <source>
        <dbReference type="EMBL" id="KJB15758.1"/>
    </source>
</evidence>
<dbReference type="EMBL" id="CM001741">
    <property type="protein sequence ID" value="KJB15758.1"/>
    <property type="molecule type" value="Genomic_DNA"/>
</dbReference>